<organism evidence="1 2">
    <name type="scientific">Eubacterium maltosivorans</name>
    <dbReference type="NCBI Taxonomy" id="2041044"/>
    <lineage>
        <taxon>Bacteria</taxon>
        <taxon>Bacillati</taxon>
        <taxon>Bacillota</taxon>
        <taxon>Clostridia</taxon>
        <taxon>Eubacteriales</taxon>
        <taxon>Eubacteriaceae</taxon>
        <taxon>Eubacterium</taxon>
    </lineage>
</organism>
<dbReference type="RefSeq" id="WP_096918831.1">
    <property type="nucleotide sequence ID" value="NZ_CP029487.1"/>
</dbReference>
<dbReference type="Proteomes" id="UP000218387">
    <property type="component" value="Chromosome"/>
</dbReference>
<dbReference type="EMBL" id="CP029487">
    <property type="protein sequence ID" value="QCT72308.1"/>
    <property type="molecule type" value="Genomic_DNA"/>
</dbReference>
<accession>A0A4P9C9P4</accession>
<protein>
    <submittedName>
        <fullName evidence="1">Uncharacterized protein</fullName>
    </submittedName>
</protein>
<sequence length="135" mass="16130">MKLLEKDDSVISLKAELAIIQEEIIYLTQLEEKWMRLSEKTPYTKVERKKQILKQLTLIREALGEQRRQEHLLEKSLKVILEAIPKLKNIQKKVFYMQRYTGKSLVQIAEELEYDYDYIRHVASKANQAMKHQIK</sequence>
<dbReference type="SUPFAM" id="SSF88659">
    <property type="entry name" value="Sigma3 and sigma4 domains of RNA polymerase sigma factors"/>
    <property type="match status" value="1"/>
</dbReference>
<name>A0A4P9C9P4_EUBML</name>
<proteinExistence type="predicted"/>
<reference evidence="1 2" key="1">
    <citation type="submission" date="2018-05" db="EMBL/GenBank/DDBJ databases">
        <title>Genome comparison of Eubacterium sp.</title>
        <authorList>
            <person name="Feng Y."/>
            <person name="Sanchez-Andrea I."/>
            <person name="Stams A.J.M."/>
            <person name="De Vos W.M."/>
        </authorList>
    </citation>
    <scope>NUCLEOTIDE SEQUENCE [LARGE SCALE GENOMIC DNA]</scope>
    <source>
        <strain evidence="1 2">YI</strain>
    </source>
</reference>
<dbReference type="InterPro" id="IPR013324">
    <property type="entry name" value="RNA_pol_sigma_r3/r4-like"/>
</dbReference>
<evidence type="ECO:0000313" key="1">
    <source>
        <dbReference type="EMBL" id="QCT72308.1"/>
    </source>
</evidence>
<dbReference type="AlphaFoldDB" id="A0A4P9C9P4"/>
<dbReference type="KEGG" id="emt:CPZ25_013540"/>
<keyword evidence="2" id="KW-1185">Reference proteome</keyword>
<evidence type="ECO:0000313" key="2">
    <source>
        <dbReference type="Proteomes" id="UP000218387"/>
    </source>
</evidence>
<gene>
    <name evidence="1" type="ORF">CPZ25_013540</name>
</gene>